<keyword evidence="1" id="KW-0677">Repeat</keyword>
<dbReference type="EMBL" id="QRGA01000001">
    <property type="protein sequence ID" value="RDV00450.1"/>
    <property type="molecule type" value="Genomic_DNA"/>
</dbReference>
<dbReference type="Proteomes" id="UP000256838">
    <property type="component" value="Unassembled WGS sequence"/>
</dbReference>
<feature type="compositionally biased region" description="Basic and acidic residues" evidence="4">
    <location>
        <begin position="1"/>
        <end position="17"/>
    </location>
</feature>
<feature type="repeat" description="ANK" evidence="3">
    <location>
        <begin position="1388"/>
        <end position="1420"/>
    </location>
</feature>
<feature type="repeat" description="ANK" evidence="3">
    <location>
        <begin position="1355"/>
        <end position="1387"/>
    </location>
</feature>
<organism evidence="5 6">
    <name type="scientific">Trinickia dinghuensis</name>
    <dbReference type="NCBI Taxonomy" id="2291023"/>
    <lineage>
        <taxon>Bacteria</taxon>
        <taxon>Pseudomonadati</taxon>
        <taxon>Pseudomonadota</taxon>
        <taxon>Betaproteobacteria</taxon>
        <taxon>Burkholderiales</taxon>
        <taxon>Burkholderiaceae</taxon>
        <taxon>Trinickia</taxon>
    </lineage>
</organism>
<dbReference type="OrthoDB" id="8771968at2"/>
<evidence type="ECO:0000256" key="3">
    <source>
        <dbReference type="PROSITE-ProRule" id="PRU00023"/>
    </source>
</evidence>
<dbReference type="InterPro" id="IPR036770">
    <property type="entry name" value="Ankyrin_rpt-contain_sf"/>
</dbReference>
<sequence>MRDGHARPSRRASEFRWVRPSTRNRSHTIRSTASPPVSSLDARRPSRMARANALKQAPAAPSERTMPRLDRTAPLPYVDESTSAQAHSPVSNTARTQAPPASARPARGTVKERFEQMVNMRKIPQTPALKVDGWSDRTALEICEGWRKNLVRDVSIPQLSRLLALNFERTHPEAIPADRKAERLLPEGSKKDAYYEAMVESFLRSIGASDDELRDILESFKKTGLGGLHRQRAVVASTINGTASTLQYAVAAHPYAKLALYGAQLLLTTINSRLAFTSAKLRFRNSGTEELMPLGRADAAPSAKAGPSVISASAKLVTQLGKIKDDVSAMESALAALEKATEDRPQAPEGSAEQQQADKQLRTACEDMSIAFAAFCLRSELKSTYKAASESAKIEFRGNEISLYGSYANGTATLAATLLAIFAPSSVVTLGATAAAAGLGALVYAGYQLSSGPSKDGEAKAKRAIVALSKSMDMLGGNAAKQQKARADAYRAYLGARRSRDPETRAQARGKLLEQLETIAQGDTTKDDLQPLRNWEAYADHRKRTAQSAEQIKNDHQQRLDAAPADEQSQRSLGALEAALQQQLQASKETQDAEFTQAHGALFNTGTVIDGWKTPYRMRFDSMGRLLLGKVSASVRSLLKLQATPVELGRQASIRTLHVAGRRQELKACLRDWINFETAQARLKETAKLEDDDPQLQNKLGSAARALAAIRNPDAQALFSGDGRQQVEATKLAKSMTVGEEERYTMTMGGATAFATLVNTSGTLAGLGLNIDKVVEQSHGIHLPPQHFGDQKDGQTLSQGSAPFTAHYSAGERARFQKTEMNGLRKVLAREGDPVKLALDVPHAEAFSAETPNLNFKELDEALDGLVGELETRADIADEITFSIGGAKIASGKLDCTTEYYKWRQEQAPLRTKAALAGRQAGMVAKAAGISVASPFVQAAAQIPLARTRKAARLGDKKSVEVREKLTALANERSAKIEIDRDASNETRTASPLVAKAPTATPAPVPVPIPARISDAQTDRGEASLQAAADAVRRIPMFGEQAHSLSPLDEAVPPRRDSRATADAYLSALGEGGGERAARAWLAENGIEAVHNSGNGLNCLIISLLQHATGRYGREDEGALADEARRYRDALVAHGHGEIMRDDGAPEMLHADEPAVVRLLEWIQRDHGKRLALNLVMPEIVDGPDDTGRHVGLFRVPPRDSSEQQHADAHPIAIVQFGNHFEALRAVQPSASFSSSGDDSLFSIDLQKNYSLPRTGGTSSIETQAASPSVDVKAGKLREQLVKQLDGVGAMRSAAQAAPLLETLREAIEHDALDAGWRHPLHGWNLMHVAAAAGDADLIRSLRMHGVAANVDDDAWSTPLHLACENGNTAAAAELLSAGVNANMVDRAGSRPLHWAARSGDRRMIELLVRHGADVDARHSGTSETAAHLAARDGKTDSVRALLAAGANPLLEVRRRKQRALLASLNPLAKPQRGETVRDLLDRSKAARGASDYALTRTALKQAERVVKRKGN</sequence>
<dbReference type="PRINTS" id="PR01415">
    <property type="entry name" value="ANKYRIN"/>
</dbReference>
<keyword evidence="2 3" id="KW-0040">ANK repeat</keyword>
<keyword evidence="6" id="KW-1185">Reference proteome</keyword>
<dbReference type="InterPro" id="IPR002110">
    <property type="entry name" value="Ankyrin_rpt"/>
</dbReference>
<gene>
    <name evidence="5" type="ORF">DWV00_01270</name>
</gene>
<dbReference type="SUPFAM" id="SSF48403">
    <property type="entry name" value="Ankyrin repeat"/>
    <property type="match status" value="1"/>
</dbReference>
<evidence type="ECO:0000256" key="2">
    <source>
        <dbReference type="ARBA" id="ARBA00023043"/>
    </source>
</evidence>
<name>A0A3D8K5F3_9BURK</name>
<feature type="compositionally biased region" description="Polar residues" evidence="4">
    <location>
        <begin position="80"/>
        <end position="96"/>
    </location>
</feature>
<feature type="repeat" description="ANK" evidence="3">
    <location>
        <begin position="1322"/>
        <end position="1354"/>
    </location>
</feature>
<dbReference type="Pfam" id="PF00023">
    <property type="entry name" value="Ank"/>
    <property type="match status" value="1"/>
</dbReference>
<protein>
    <submittedName>
        <fullName evidence="5">Ankyrin repeat domain-containing protein</fullName>
    </submittedName>
</protein>
<dbReference type="SMART" id="SM00248">
    <property type="entry name" value="ANK"/>
    <property type="match status" value="4"/>
</dbReference>
<feature type="repeat" description="ANK" evidence="3">
    <location>
        <begin position="1422"/>
        <end position="1448"/>
    </location>
</feature>
<feature type="region of interest" description="Disordered" evidence="4">
    <location>
        <begin position="338"/>
        <end position="358"/>
    </location>
</feature>
<dbReference type="PROSITE" id="PS50088">
    <property type="entry name" value="ANK_REPEAT"/>
    <property type="match status" value="4"/>
</dbReference>
<dbReference type="PANTHER" id="PTHR24180">
    <property type="entry name" value="CYCLIN-DEPENDENT KINASE INHIBITOR 2C-RELATED"/>
    <property type="match status" value="1"/>
</dbReference>
<dbReference type="Pfam" id="PF12796">
    <property type="entry name" value="Ank_2"/>
    <property type="match status" value="1"/>
</dbReference>
<evidence type="ECO:0000256" key="4">
    <source>
        <dbReference type="SAM" id="MobiDB-lite"/>
    </source>
</evidence>
<dbReference type="PROSITE" id="PS50297">
    <property type="entry name" value="ANK_REP_REGION"/>
    <property type="match status" value="3"/>
</dbReference>
<reference evidence="5 6" key="1">
    <citation type="submission" date="2018-08" db="EMBL/GenBank/DDBJ databases">
        <title>Paraburkholderia sp. DHOM06 isolated from forest soil.</title>
        <authorList>
            <person name="Gao Z.-H."/>
            <person name="Qiu L.-H."/>
        </authorList>
    </citation>
    <scope>NUCLEOTIDE SEQUENCE [LARGE SCALE GENOMIC DNA]</scope>
    <source>
        <strain evidence="5 6">DHOM06</strain>
    </source>
</reference>
<comment type="caution">
    <text evidence="5">The sequence shown here is derived from an EMBL/GenBank/DDBJ whole genome shotgun (WGS) entry which is preliminary data.</text>
</comment>
<accession>A0A3D8K5F3</accession>
<dbReference type="InterPro" id="IPR051637">
    <property type="entry name" value="Ank_repeat_dom-contain_49"/>
</dbReference>
<evidence type="ECO:0000313" key="5">
    <source>
        <dbReference type="EMBL" id="RDV00450.1"/>
    </source>
</evidence>
<dbReference type="Gene3D" id="1.25.40.20">
    <property type="entry name" value="Ankyrin repeat-containing domain"/>
    <property type="match status" value="2"/>
</dbReference>
<dbReference type="PANTHER" id="PTHR24180:SF45">
    <property type="entry name" value="POLY [ADP-RIBOSE] POLYMERASE TANKYRASE"/>
    <property type="match status" value="1"/>
</dbReference>
<evidence type="ECO:0000313" key="6">
    <source>
        <dbReference type="Proteomes" id="UP000256838"/>
    </source>
</evidence>
<evidence type="ECO:0000256" key="1">
    <source>
        <dbReference type="ARBA" id="ARBA00022737"/>
    </source>
</evidence>
<proteinExistence type="predicted"/>
<feature type="region of interest" description="Disordered" evidence="4">
    <location>
        <begin position="542"/>
        <end position="571"/>
    </location>
</feature>
<feature type="region of interest" description="Disordered" evidence="4">
    <location>
        <begin position="1"/>
        <end position="108"/>
    </location>
</feature>